<dbReference type="EMBL" id="JBIAHM010000017">
    <property type="protein sequence ID" value="MFE9604748.1"/>
    <property type="molecule type" value="Genomic_DNA"/>
</dbReference>
<dbReference type="RefSeq" id="WP_388113657.1">
    <property type="nucleotide sequence ID" value="NZ_JBIAHM010000017.1"/>
</dbReference>
<evidence type="ECO:0000313" key="6">
    <source>
        <dbReference type="Proteomes" id="UP001601303"/>
    </source>
</evidence>
<sequence length="410" mass="41658">MRASAFKVTGGPEVLRLVDLPDPEPGPGEILIRVAYAGVNYGEIQHRLGDFGEPDGETVTGLEASGRVAALGEGVTGVSIGDPVTAYLPDGGGYAEYAVAPAAFTFPLAGAPAVRLPDGFDGRAGDSDRPQGGFAPVASALPLPDGFEGRTSDSDRRPAGFAPSTGGPGLAPSAVDRLPDGSDRRPDGLDLRTAGGAALVLTTAYGVLAGAARIAPGDTVLVHAAAGGVGGAAAQLARALGATEVYGTVGTPEKAEYARRSFGYDEVFAREGFPEAVLAATSGRGVDIVLDPVGGPTRLASFEVLAPFGRLAVYGEAARHPDLQLPVLPIWKNNRTLTGYNIGDLARRAPATVRAHGLSALALAASGAVRIDVTEEYALADAAEAHRLLGEGRNRGKVVLAVDQTSPSGV</sequence>
<feature type="compositionally biased region" description="Basic and acidic residues" evidence="3">
    <location>
        <begin position="177"/>
        <end position="189"/>
    </location>
</feature>
<dbReference type="InterPro" id="IPR013154">
    <property type="entry name" value="ADH-like_N"/>
</dbReference>
<feature type="compositionally biased region" description="Basic and acidic residues" evidence="3">
    <location>
        <begin position="147"/>
        <end position="158"/>
    </location>
</feature>
<dbReference type="InterPro" id="IPR013149">
    <property type="entry name" value="ADH-like_C"/>
</dbReference>
<dbReference type="Proteomes" id="UP001601303">
    <property type="component" value="Unassembled WGS sequence"/>
</dbReference>
<dbReference type="SUPFAM" id="SSF50129">
    <property type="entry name" value="GroES-like"/>
    <property type="match status" value="1"/>
</dbReference>
<accession>A0ABW6MHB6</accession>
<dbReference type="SMART" id="SM00829">
    <property type="entry name" value="PKS_ER"/>
    <property type="match status" value="1"/>
</dbReference>
<feature type="domain" description="Enoyl reductase (ER)" evidence="4">
    <location>
        <begin position="10"/>
        <end position="400"/>
    </location>
</feature>
<dbReference type="PROSITE" id="PS01162">
    <property type="entry name" value="QOR_ZETA_CRYSTAL"/>
    <property type="match status" value="1"/>
</dbReference>
<dbReference type="PANTHER" id="PTHR48106">
    <property type="entry name" value="QUINONE OXIDOREDUCTASE PIG3-RELATED"/>
    <property type="match status" value="1"/>
</dbReference>
<dbReference type="Pfam" id="PF08240">
    <property type="entry name" value="ADH_N"/>
    <property type="match status" value="1"/>
</dbReference>
<evidence type="ECO:0000256" key="3">
    <source>
        <dbReference type="SAM" id="MobiDB-lite"/>
    </source>
</evidence>
<organism evidence="5 6">
    <name type="scientific">Streptomyces hokutonensis</name>
    <dbReference type="NCBI Taxonomy" id="1306990"/>
    <lineage>
        <taxon>Bacteria</taxon>
        <taxon>Bacillati</taxon>
        <taxon>Actinomycetota</taxon>
        <taxon>Actinomycetes</taxon>
        <taxon>Kitasatosporales</taxon>
        <taxon>Streptomycetaceae</taxon>
        <taxon>Streptomyces</taxon>
    </lineage>
</organism>
<evidence type="ECO:0000256" key="2">
    <source>
        <dbReference type="ARBA" id="ARBA00023002"/>
    </source>
</evidence>
<dbReference type="InterPro" id="IPR036291">
    <property type="entry name" value="NAD(P)-bd_dom_sf"/>
</dbReference>
<keyword evidence="6" id="KW-1185">Reference proteome</keyword>
<dbReference type="InterPro" id="IPR002364">
    <property type="entry name" value="Quin_OxRdtase/zeta-crystal_CS"/>
</dbReference>
<keyword evidence="2" id="KW-0560">Oxidoreductase</keyword>
<evidence type="ECO:0000256" key="1">
    <source>
        <dbReference type="ARBA" id="ARBA00022857"/>
    </source>
</evidence>
<protein>
    <submittedName>
        <fullName evidence="5">Zinc-binding alcohol dehydrogenase family protein</fullName>
    </submittedName>
</protein>
<proteinExistence type="predicted"/>
<dbReference type="InterPro" id="IPR020843">
    <property type="entry name" value="ER"/>
</dbReference>
<dbReference type="SUPFAM" id="SSF51735">
    <property type="entry name" value="NAD(P)-binding Rossmann-fold domains"/>
    <property type="match status" value="1"/>
</dbReference>
<evidence type="ECO:0000313" key="5">
    <source>
        <dbReference type="EMBL" id="MFE9604748.1"/>
    </source>
</evidence>
<evidence type="ECO:0000259" key="4">
    <source>
        <dbReference type="SMART" id="SM00829"/>
    </source>
</evidence>
<dbReference type="InterPro" id="IPR011032">
    <property type="entry name" value="GroES-like_sf"/>
</dbReference>
<name>A0ABW6MHB6_9ACTN</name>
<feature type="region of interest" description="Disordered" evidence="3">
    <location>
        <begin position="119"/>
        <end position="189"/>
    </location>
</feature>
<dbReference type="PANTHER" id="PTHR48106:SF13">
    <property type="entry name" value="QUINONE OXIDOREDUCTASE-RELATED"/>
    <property type="match status" value="1"/>
</dbReference>
<dbReference type="Pfam" id="PF00107">
    <property type="entry name" value="ADH_zinc_N"/>
    <property type="match status" value="1"/>
</dbReference>
<keyword evidence="1" id="KW-0521">NADP</keyword>
<comment type="caution">
    <text evidence="5">The sequence shown here is derived from an EMBL/GenBank/DDBJ whole genome shotgun (WGS) entry which is preliminary data.</text>
</comment>
<feature type="compositionally biased region" description="Basic and acidic residues" evidence="3">
    <location>
        <begin position="119"/>
        <end position="129"/>
    </location>
</feature>
<reference evidence="5 6" key="1">
    <citation type="submission" date="2024-10" db="EMBL/GenBank/DDBJ databases">
        <title>The Natural Products Discovery Center: Release of the First 8490 Sequenced Strains for Exploring Actinobacteria Biosynthetic Diversity.</title>
        <authorList>
            <person name="Kalkreuter E."/>
            <person name="Kautsar S.A."/>
            <person name="Yang D."/>
            <person name="Bader C.D."/>
            <person name="Teijaro C.N."/>
            <person name="Fluegel L."/>
            <person name="Davis C.M."/>
            <person name="Simpson J.R."/>
            <person name="Lauterbach L."/>
            <person name="Steele A.D."/>
            <person name="Gui C."/>
            <person name="Meng S."/>
            <person name="Li G."/>
            <person name="Viehrig K."/>
            <person name="Ye F."/>
            <person name="Su P."/>
            <person name="Kiefer A.F."/>
            <person name="Nichols A."/>
            <person name="Cepeda A.J."/>
            <person name="Yan W."/>
            <person name="Fan B."/>
            <person name="Jiang Y."/>
            <person name="Adhikari A."/>
            <person name="Zheng C.-J."/>
            <person name="Schuster L."/>
            <person name="Cowan T.M."/>
            <person name="Smanski M.J."/>
            <person name="Chevrette M.G."/>
            <person name="De Carvalho L.P.S."/>
            <person name="Shen B."/>
        </authorList>
    </citation>
    <scope>NUCLEOTIDE SEQUENCE [LARGE SCALE GENOMIC DNA]</scope>
    <source>
        <strain evidence="5 6">NPDC006488</strain>
    </source>
</reference>
<gene>
    <name evidence="5" type="ORF">ACFYNQ_40155</name>
</gene>
<dbReference type="Gene3D" id="3.90.180.10">
    <property type="entry name" value="Medium-chain alcohol dehydrogenases, catalytic domain"/>
    <property type="match status" value="2"/>
</dbReference>